<keyword evidence="3" id="KW-1185">Reference proteome</keyword>
<dbReference type="AlphaFoldDB" id="Q0F0W2"/>
<evidence type="ECO:0000313" key="3">
    <source>
        <dbReference type="Proteomes" id="UP000005297"/>
    </source>
</evidence>
<dbReference type="InParanoid" id="Q0F0W2"/>
<feature type="region of interest" description="Disordered" evidence="1">
    <location>
        <begin position="17"/>
        <end position="73"/>
    </location>
</feature>
<feature type="compositionally biased region" description="Polar residues" evidence="1">
    <location>
        <begin position="49"/>
        <end position="58"/>
    </location>
</feature>
<protein>
    <submittedName>
        <fullName evidence="2">Uncharacterized protein</fullName>
    </submittedName>
</protein>
<organism evidence="2 3">
    <name type="scientific">Mariprofundus ferrooxydans PV-1</name>
    <dbReference type="NCBI Taxonomy" id="314345"/>
    <lineage>
        <taxon>Bacteria</taxon>
        <taxon>Pseudomonadati</taxon>
        <taxon>Pseudomonadota</taxon>
        <taxon>Candidatius Mariprofundia</taxon>
        <taxon>Mariprofundales</taxon>
        <taxon>Mariprofundaceae</taxon>
        <taxon>Mariprofundus</taxon>
    </lineage>
</organism>
<feature type="compositionally biased region" description="Low complexity" evidence="1">
    <location>
        <begin position="17"/>
        <end position="32"/>
    </location>
</feature>
<dbReference type="Proteomes" id="UP000005297">
    <property type="component" value="Unassembled WGS sequence"/>
</dbReference>
<dbReference type="RefSeq" id="WP_009849892.1">
    <property type="nucleotide sequence ID" value="NZ_DS022294.1"/>
</dbReference>
<dbReference type="EMBL" id="AATS01000003">
    <property type="protein sequence ID" value="EAU55429.1"/>
    <property type="molecule type" value="Genomic_DNA"/>
</dbReference>
<comment type="caution">
    <text evidence="2">The sequence shown here is derived from an EMBL/GenBank/DDBJ whole genome shotgun (WGS) entry which is preliminary data.</text>
</comment>
<proteinExistence type="predicted"/>
<sequence>MTISPADGFISRLLQQTRQTAPAKAPTTATSQGFKPDQTSISPEARQAIQGSNHQSMESKLLDLYNQKGNRNA</sequence>
<reference evidence="2 3" key="1">
    <citation type="submission" date="2006-09" db="EMBL/GenBank/DDBJ databases">
        <authorList>
            <person name="Emerson D."/>
            <person name="Ferriera S."/>
            <person name="Johnson J."/>
            <person name="Kravitz S."/>
            <person name="Halpern A."/>
            <person name="Remington K."/>
            <person name="Beeson K."/>
            <person name="Tran B."/>
            <person name="Rogers Y.-H."/>
            <person name="Friedman R."/>
            <person name="Venter J.C."/>
        </authorList>
    </citation>
    <scope>NUCLEOTIDE SEQUENCE [LARGE SCALE GENOMIC DNA]</scope>
    <source>
        <strain evidence="2 3">PV-1</strain>
    </source>
</reference>
<accession>Q0F0W2</accession>
<evidence type="ECO:0000313" key="2">
    <source>
        <dbReference type="EMBL" id="EAU55429.1"/>
    </source>
</evidence>
<name>Q0F0W2_9PROT</name>
<evidence type="ECO:0000256" key="1">
    <source>
        <dbReference type="SAM" id="MobiDB-lite"/>
    </source>
</evidence>
<dbReference type="HOGENOM" id="CLU_2700395_0_0_0"/>
<gene>
    <name evidence="2" type="ORF">SPV1_11871</name>
</gene>